<accession>M7WCA9</accession>
<dbReference type="Proteomes" id="UP000030780">
    <property type="component" value="Unassembled WGS sequence"/>
</dbReference>
<evidence type="ECO:0000313" key="2">
    <source>
        <dbReference type="Proteomes" id="UP000030780"/>
    </source>
</evidence>
<reference evidence="1 2" key="1">
    <citation type="submission" date="2013-01" db="EMBL/GenBank/DDBJ databases">
        <authorList>
            <person name="Inman J."/>
            <person name="Zafar N."/>
            <person name="Lorenzi H."/>
            <person name="Caler E."/>
        </authorList>
    </citation>
    <scope>NUCLEOTIDE SEQUENCE [LARGE SCALE GENOMIC DNA]</scope>
    <source>
        <strain evidence="1 2">HM-3:IMSS</strain>
    </source>
</reference>
<proteinExistence type="predicted"/>
<dbReference type="EMBL" id="KB637043">
    <property type="protein sequence ID" value="EMS18012.1"/>
    <property type="molecule type" value="Genomic_DNA"/>
</dbReference>
<protein>
    <submittedName>
        <fullName evidence="1">Uncharacterized protein</fullName>
    </submittedName>
</protein>
<gene>
    <name evidence="1" type="ORF">KM1_258610</name>
</gene>
<feature type="non-terminal residue" evidence="1">
    <location>
        <position position="1"/>
    </location>
</feature>
<evidence type="ECO:0000313" key="1">
    <source>
        <dbReference type="EMBL" id="EMS18012.1"/>
    </source>
</evidence>
<organism evidence="1 2">
    <name type="scientific">Entamoeba histolytica HM-3:IMSS</name>
    <dbReference type="NCBI Taxonomy" id="885315"/>
    <lineage>
        <taxon>Eukaryota</taxon>
        <taxon>Amoebozoa</taxon>
        <taxon>Evosea</taxon>
        <taxon>Archamoebae</taxon>
        <taxon>Mastigamoebida</taxon>
        <taxon>Entamoebidae</taxon>
        <taxon>Entamoeba</taxon>
    </lineage>
</organism>
<sequence>NIRCITITRN</sequence>
<name>M7WCA9_ENTHI</name>
<dbReference type="VEuPathDB" id="AmoebaDB:KM1_258610"/>